<accession>A0A858WLY4</accession>
<sequence length="823" mass="89105">MGFVAAIVVALVAVIVGELLRPIPKLTNAKASSLDDFDLPTAEEGRAIPIFFGKVKVTGPNIVWYGNLRVVPIKKKVKVSLFKKKTQIVGYKYYIGMQVAISHYMEGGITLHNVLWDDEEPSHRITATTPQGVSTWVFNDNDFFGGDEAGGGISGAMLFYQGSSGQPSNQYLNTQLKETAPPYEGLCHAVLQGMYVGTSSYLKTMSLVLSCYPNRLLIPDGKHRKGDDCNPTAIIYELVVDNVWGCSIPSARIDVEQWRQIALKLWDEGFMISSIYNGGTTAKEIIAEILRHIDGVMFTDPDTGLVVLKLARDDYDRDTIQVFDASVFLEGIKFSRSSWSETKNHIKASYIDRADNFKRVTIAQADLANVMQRGGEMSYESVDYTGFNSYEPAAKALARTLKTLSYPLSKVDGPILMTGTRPKPNDVFMLRWPDMGIDSQIYRIVGVDYSSIGENKFGISAVEDIFSISESAYTEPDPGSWVNPIAPPVSLINAAVFEQPYFLNPGGQSNLMSFASRSGDLDYGYATALGSSPTDLVAAGTVQDFTSTATLTTALPQVGPAIVPSVGIGNVNGVDEIDRDIDEDDRLGGYTLAVIKGAQEELIAYSGIDPDTGTLTGVMRGVLDTVPQSHEAGAKIYLTETGYGEPNPTPYVSAQTVYAKLMPYNGRGSQPVEEASLLSTPVVLRSARPLPPGKIRVDGFRPTEAPHVDGRGFVVSWAHRSRLDETLASQDDDPRVPEPGTTYTVRALYGNELLVEKTGIANTAAGATITLVETREATIEIFSVLNDLASFQIQRFTVTVGTAGPVNAITGAEAEYVIDGGGA</sequence>
<feature type="domain" description="Tip attachment protein J" evidence="1">
    <location>
        <begin position="280"/>
        <end position="447"/>
    </location>
</feature>
<evidence type="ECO:0000259" key="1">
    <source>
        <dbReference type="Pfam" id="PF13550"/>
    </source>
</evidence>
<protein>
    <submittedName>
        <fullName evidence="2">Tail protein</fullName>
    </submittedName>
</protein>
<dbReference type="EMBL" id="MT161385">
    <property type="protein sequence ID" value="QJI52987.1"/>
    <property type="molecule type" value="Genomic_DNA"/>
</dbReference>
<evidence type="ECO:0000313" key="3">
    <source>
        <dbReference type="Proteomes" id="UP000671952"/>
    </source>
</evidence>
<proteinExistence type="predicted"/>
<gene>
    <name evidence="2" type="ORF">XccvBFoX4_gp33</name>
</gene>
<name>A0A858WLY4_9CAUD</name>
<reference evidence="2" key="1">
    <citation type="submission" date="2020-03" db="EMBL/GenBank/DDBJ databases">
        <title>Development of an integrated pest management strategy to control Xanthomonas campestris pv. campestris by using bacteriophages.</title>
        <authorList>
            <person name="Holtappels D."/>
            <person name="Rombouts S."/>
            <person name="Lavigne R."/>
            <person name="Wagemans J."/>
        </authorList>
    </citation>
    <scope>NUCLEOTIDE SEQUENCE</scope>
</reference>
<evidence type="ECO:0000313" key="2">
    <source>
        <dbReference type="EMBL" id="QJI52987.1"/>
    </source>
</evidence>
<dbReference type="InterPro" id="IPR032876">
    <property type="entry name" value="J_dom"/>
</dbReference>
<keyword evidence="3" id="KW-1185">Reference proteome</keyword>
<organism evidence="2 3">
    <name type="scientific">Xanthomonas phage FoX4</name>
    <dbReference type="NCBI Taxonomy" id="2723900"/>
    <lineage>
        <taxon>Viruses</taxon>
        <taxon>Duplodnaviria</taxon>
        <taxon>Heunggongvirae</taxon>
        <taxon>Uroviricota</taxon>
        <taxon>Caudoviricetes</taxon>
        <taxon>Foxquatrovirus</taxon>
        <taxon>Foxquatrovirus fox4</taxon>
    </lineage>
</organism>
<dbReference type="Proteomes" id="UP000671952">
    <property type="component" value="Segment"/>
</dbReference>
<dbReference type="Pfam" id="PF13550">
    <property type="entry name" value="Phage-tail_3"/>
    <property type="match status" value="1"/>
</dbReference>